<dbReference type="InterPro" id="IPR002761">
    <property type="entry name" value="Diphthami_syn_dom"/>
</dbReference>
<keyword evidence="9" id="KW-1185">Reference proteome</keyword>
<dbReference type="Gene3D" id="3.90.1490.10">
    <property type="entry name" value="putative n-type atp pyrophosphatase, domain 2"/>
    <property type="match status" value="1"/>
</dbReference>
<feature type="domain" description="Diphthamide synthase" evidence="6">
    <location>
        <begin position="1"/>
        <end position="225"/>
    </location>
</feature>
<protein>
    <recommendedName>
        <fullName evidence="2">Diphthine--ammonia ligase</fullName>
        <ecNumber evidence="1">6.3.1.14</ecNumber>
    </recommendedName>
    <alternativeName>
        <fullName evidence="3">Diphthamide synthase</fullName>
    </alternativeName>
    <alternativeName>
        <fullName evidence="4">Diphthamide synthetase</fullName>
    </alternativeName>
</protein>
<dbReference type="NCBIfam" id="TIGR00290">
    <property type="entry name" value="MJ0570_dom"/>
    <property type="match status" value="1"/>
</dbReference>
<dbReference type="Pfam" id="PF01902">
    <property type="entry name" value="Diphthami_syn_2"/>
    <property type="match status" value="1"/>
</dbReference>
<name>A0A7S4ECI7_9STRA</name>
<evidence type="ECO:0000313" key="8">
    <source>
        <dbReference type="EMBL" id="CAH0364163.1"/>
    </source>
</evidence>
<dbReference type="SUPFAM" id="SSF52402">
    <property type="entry name" value="Adenine nucleotide alpha hydrolases-like"/>
    <property type="match status" value="1"/>
</dbReference>
<evidence type="ECO:0000256" key="5">
    <source>
        <dbReference type="ARBA" id="ARBA00048108"/>
    </source>
</evidence>
<dbReference type="SUPFAM" id="SSF55298">
    <property type="entry name" value="YjgF-like"/>
    <property type="match status" value="2"/>
</dbReference>
<dbReference type="Gene3D" id="3.40.50.620">
    <property type="entry name" value="HUPs"/>
    <property type="match status" value="1"/>
</dbReference>
<dbReference type="InterPro" id="IPR014729">
    <property type="entry name" value="Rossmann-like_a/b/a_fold"/>
</dbReference>
<dbReference type="FunFam" id="3.40.50.620:FF:000145">
    <property type="entry name" value="ATP-binding domain containing protein"/>
    <property type="match status" value="1"/>
</dbReference>
<dbReference type="EMBL" id="CAKKNE010000001">
    <property type="protein sequence ID" value="CAH0364163.1"/>
    <property type="molecule type" value="Genomic_DNA"/>
</dbReference>
<sequence>MKFVSLLSGGKDSVFATTECERHGHELVCAAHLSPHNDADELDSFCFQSAAHNVVEGVAACLGVPLIRRTWDGRSIDQSLNYTVTEGDEVEELYELLREVLRRHPDVTAVSSGAILSTYQRTRVEACCQRLQLTSLAYLWQRPQRQLLKDMSRSGLKAIVVKTATLGLEPEDLGLQLMARATRSRFDDLHDKYKFHVCGEGGEYESLVLDSPRFVTKRIVLTKTETLRLDDQPSGCGAVSLLKVIEWALEDKTETVREEVSSDDSDGDTVDDVAFTEETHEPVILETDVRGVCAGRSCRCSRGDVGRRIAAVGGNLPSERGDAAAQLANALDECDSALRTNGFDGLGDVFFAHLYLKDLSQFSAVNTVFEAAFSSSRRVPSRSCVQVPLPMGVECILDVEATTATRSTLHVRSRSEWAPQCLGPYCQANTLIKGITFAAGQVPLDAPTMTLSTEGASLALRHAQQILTASSCSLRHALSMVAYTITGYDHRYVLRAAERYNLRPDAILCVKVPALPANAPCEIEAVAYKEPVHIWRDAAKEAGCVIYLRCCFVPRGFCASLVRVCAPRKNEEQKLDLATCLGALVGGAHLSLAKAGLREEHFCRLRVFIPEAMSCAAVHALLEDLLEGEDVDPPAVTVVPVLSLEPGVALAAQVIGGDLGAAEADAWLRGGGGDSA</sequence>
<gene>
    <name evidence="7" type="ORF">PCAL00307_LOCUS19354</name>
    <name evidence="8" type="ORF">PECAL_1P05150</name>
</gene>
<reference evidence="8" key="2">
    <citation type="submission" date="2021-11" db="EMBL/GenBank/DDBJ databases">
        <authorList>
            <consortium name="Genoscope - CEA"/>
            <person name="William W."/>
        </authorList>
    </citation>
    <scope>NUCLEOTIDE SEQUENCE</scope>
</reference>
<reference evidence="7" key="1">
    <citation type="submission" date="2021-01" db="EMBL/GenBank/DDBJ databases">
        <authorList>
            <person name="Corre E."/>
            <person name="Pelletier E."/>
            <person name="Niang G."/>
            <person name="Scheremetjew M."/>
            <person name="Finn R."/>
            <person name="Kale V."/>
            <person name="Holt S."/>
            <person name="Cochrane G."/>
            <person name="Meng A."/>
            <person name="Brown T."/>
            <person name="Cohen L."/>
        </authorList>
    </citation>
    <scope>NUCLEOTIDE SEQUENCE</scope>
    <source>
        <strain evidence="7">CCMP1756</strain>
    </source>
</reference>
<dbReference type="Gene3D" id="3.30.1330.40">
    <property type="entry name" value="RutC-like"/>
    <property type="match status" value="2"/>
</dbReference>
<evidence type="ECO:0000256" key="3">
    <source>
        <dbReference type="ARBA" id="ARBA00029814"/>
    </source>
</evidence>
<evidence type="ECO:0000256" key="1">
    <source>
        <dbReference type="ARBA" id="ARBA00012089"/>
    </source>
</evidence>
<dbReference type="EMBL" id="HBIW01022457">
    <property type="protein sequence ID" value="CAE0703906.1"/>
    <property type="molecule type" value="Transcribed_RNA"/>
</dbReference>
<dbReference type="Proteomes" id="UP000789595">
    <property type="component" value="Unassembled WGS sequence"/>
</dbReference>
<dbReference type="OrthoDB" id="686384at2759"/>
<proteinExistence type="predicted"/>
<evidence type="ECO:0000259" key="6">
    <source>
        <dbReference type="Pfam" id="PF01902"/>
    </source>
</evidence>
<comment type="catalytic activity">
    <reaction evidence="5">
        <text>diphthine-[translation elongation factor 2] + NH4(+) + ATP = diphthamide-[translation elongation factor 2] + AMP + diphosphate + H(+)</text>
        <dbReference type="Rhea" id="RHEA:19753"/>
        <dbReference type="Rhea" id="RHEA-COMP:10172"/>
        <dbReference type="Rhea" id="RHEA-COMP:10174"/>
        <dbReference type="ChEBI" id="CHEBI:15378"/>
        <dbReference type="ChEBI" id="CHEBI:16692"/>
        <dbReference type="ChEBI" id="CHEBI:28938"/>
        <dbReference type="ChEBI" id="CHEBI:30616"/>
        <dbReference type="ChEBI" id="CHEBI:33019"/>
        <dbReference type="ChEBI" id="CHEBI:82696"/>
        <dbReference type="ChEBI" id="CHEBI:456215"/>
        <dbReference type="EC" id="6.3.1.14"/>
    </reaction>
</comment>
<dbReference type="InterPro" id="IPR030662">
    <property type="entry name" value="DPH6/MJ0570"/>
</dbReference>
<dbReference type="PANTHER" id="PTHR12196">
    <property type="entry name" value="DOMAIN OF UNKNOWN FUNCTION 71 DUF71 -CONTAINING PROTEIN"/>
    <property type="match status" value="1"/>
</dbReference>
<evidence type="ECO:0000313" key="7">
    <source>
        <dbReference type="EMBL" id="CAE0703906.1"/>
    </source>
</evidence>
<dbReference type="PANTHER" id="PTHR12196:SF2">
    <property type="entry name" value="DIPHTHINE--AMMONIA LIGASE"/>
    <property type="match status" value="1"/>
</dbReference>
<evidence type="ECO:0000256" key="2">
    <source>
        <dbReference type="ARBA" id="ARBA00018426"/>
    </source>
</evidence>
<accession>A0A7S4ECI7</accession>
<dbReference type="GO" id="GO:0017178">
    <property type="term" value="F:diphthine-ammonia ligase activity"/>
    <property type="evidence" value="ECO:0007669"/>
    <property type="project" value="UniProtKB-EC"/>
</dbReference>
<evidence type="ECO:0000313" key="9">
    <source>
        <dbReference type="Proteomes" id="UP000789595"/>
    </source>
</evidence>
<dbReference type="InterPro" id="IPR006175">
    <property type="entry name" value="YjgF/YER057c/UK114"/>
</dbReference>
<dbReference type="Pfam" id="PF01042">
    <property type="entry name" value="Ribonuc_L-PSP"/>
    <property type="match status" value="2"/>
</dbReference>
<dbReference type="EC" id="6.3.1.14" evidence="1"/>
<evidence type="ECO:0000256" key="4">
    <source>
        <dbReference type="ARBA" id="ARBA00031552"/>
    </source>
</evidence>
<dbReference type="InterPro" id="IPR035959">
    <property type="entry name" value="RutC-like_sf"/>
</dbReference>
<dbReference type="AlphaFoldDB" id="A0A7S4ECI7"/>
<dbReference type="CDD" id="cd01994">
    <property type="entry name" value="AANH_PF0828-like"/>
    <property type="match status" value="1"/>
</dbReference>
<dbReference type="GO" id="GO:0017183">
    <property type="term" value="P:protein histidyl modification to diphthamide"/>
    <property type="evidence" value="ECO:0007669"/>
    <property type="project" value="TreeGrafter"/>
</dbReference>
<organism evidence="7">
    <name type="scientific">Pelagomonas calceolata</name>
    <dbReference type="NCBI Taxonomy" id="35677"/>
    <lineage>
        <taxon>Eukaryota</taxon>
        <taxon>Sar</taxon>
        <taxon>Stramenopiles</taxon>
        <taxon>Ochrophyta</taxon>
        <taxon>Pelagophyceae</taxon>
        <taxon>Pelagomonadales</taxon>
        <taxon>Pelagomonadaceae</taxon>
        <taxon>Pelagomonas</taxon>
    </lineage>
</organism>